<name>A0ABN8LNX0_9CNID</name>
<proteinExistence type="predicted"/>
<dbReference type="Proteomes" id="UP001159427">
    <property type="component" value="Unassembled WGS sequence"/>
</dbReference>
<dbReference type="EMBL" id="CALNXI010000061">
    <property type="protein sequence ID" value="CAH3017377.1"/>
    <property type="molecule type" value="Genomic_DNA"/>
</dbReference>
<keyword evidence="3" id="KW-1185">Reference proteome</keyword>
<organism evidence="2 3">
    <name type="scientific">Porites evermanni</name>
    <dbReference type="NCBI Taxonomy" id="104178"/>
    <lineage>
        <taxon>Eukaryota</taxon>
        <taxon>Metazoa</taxon>
        <taxon>Cnidaria</taxon>
        <taxon>Anthozoa</taxon>
        <taxon>Hexacorallia</taxon>
        <taxon>Scleractinia</taxon>
        <taxon>Fungiina</taxon>
        <taxon>Poritidae</taxon>
        <taxon>Porites</taxon>
    </lineage>
</organism>
<evidence type="ECO:0000313" key="2">
    <source>
        <dbReference type="EMBL" id="CAH3017377.1"/>
    </source>
</evidence>
<evidence type="ECO:0000256" key="1">
    <source>
        <dbReference type="SAM" id="MobiDB-lite"/>
    </source>
</evidence>
<protein>
    <submittedName>
        <fullName evidence="2">Uncharacterized protein</fullName>
    </submittedName>
</protein>
<sequence>MVEPDTYRRKNLYLLKPENVERRNGEVFTGNLMQISSLRRSEQFKNALFSDNMSAMDVRVRLEEAFPELSNTRFSCAKRESRDSAKLNFDGDRRVWDGITIKRKLPGSSAMYIVVEDEGTDSGVSSAAEYISQPSPLETLRNIFIEPDWGPVQGGTPVKLNNIQVDSSVQILQAFFGRRQVGLVRAAEGNSWLGVTPGGDFEGQTVRVVVGNGTTKFTYMDSTEKALQDILNNKEIWSDFFNKLDQNQNSSDLGTDVLGLPQEGRQLQSVQILCRLLFTAARIGEEKFIRLVFGTSAGRAAFEAYKNKPPLPENIADENGHEKIAAYLRSITERFSEENDTSQTQSKDVGWKELLKAIEDGKVQSSCKGAKTKEVEGDNILETVYFGDTEESSDSDQERTKDEHIQRLQNELQPKHSAKKSKQKLNRSQLEVAAALTPEDDFLTGTEQAAREQRVEGRLRNTEKQLHEYVTSPLQVKEVEQDQLRTEIKLDVLTKLSRRLQELYTEALGMLAEAVKCSEDLRRDFHDLTYHGLRAEHYELVYRVKDLESAKEEMSEEEKKKYNRLQSYQRGRQSQVERLDRLWKPLFSQSDHPLPKTGKRPMSLDIFRMESKEVKRRTDPETMRKKVKSPGEETESATPSTSNDDKPGEVSSCNLVTKKPAKRSLIPPIFRKKDGGEKKGSNALRTPLRDC</sequence>
<feature type="compositionally biased region" description="Basic and acidic residues" evidence="1">
    <location>
        <begin position="671"/>
        <end position="680"/>
    </location>
</feature>
<comment type="caution">
    <text evidence="2">The sequence shown here is derived from an EMBL/GenBank/DDBJ whole genome shotgun (WGS) entry which is preliminary data.</text>
</comment>
<feature type="region of interest" description="Disordered" evidence="1">
    <location>
        <begin position="587"/>
        <end position="691"/>
    </location>
</feature>
<evidence type="ECO:0000313" key="3">
    <source>
        <dbReference type="Proteomes" id="UP001159427"/>
    </source>
</evidence>
<feature type="compositionally biased region" description="Basic and acidic residues" evidence="1">
    <location>
        <begin position="607"/>
        <end position="624"/>
    </location>
</feature>
<feature type="compositionally biased region" description="Polar residues" evidence="1">
    <location>
        <begin position="564"/>
        <end position="573"/>
    </location>
</feature>
<reference evidence="2 3" key="1">
    <citation type="submission" date="2022-05" db="EMBL/GenBank/DDBJ databases">
        <authorList>
            <consortium name="Genoscope - CEA"/>
            <person name="William W."/>
        </authorList>
    </citation>
    <scope>NUCLEOTIDE SEQUENCE [LARGE SCALE GENOMIC DNA]</scope>
</reference>
<feature type="region of interest" description="Disordered" evidence="1">
    <location>
        <begin position="553"/>
        <end position="573"/>
    </location>
</feature>
<feature type="region of interest" description="Disordered" evidence="1">
    <location>
        <begin position="385"/>
        <end position="404"/>
    </location>
</feature>
<accession>A0ABN8LNX0</accession>
<gene>
    <name evidence="2" type="ORF">PEVE_00037320</name>
</gene>